<keyword evidence="2" id="KW-1185">Reference proteome</keyword>
<evidence type="ECO:0000313" key="1">
    <source>
        <dbReference type="EMBL" id="MFB9258227.1"/>
    </source>
</evidence>
<dbReference type="RefSeq" id="WP_380022697.1">
    <property type="nucleotide sequence ID" value="NZ_JBHMDY010000001.1"/>
</dbReference>
<accession>A0ABV5JKH3</accession>
<proteinExistence type="predicted"/>
<dbReference type="EMBL" id="JBHMDY010000001">
    <property type="protein sequence ID" value="MFB9258227.1"/>
    <property type="molecule type" value="Genomic_DNA"/>
</dbReference>
<protein>
    <submittedName>
        <fullName evidence="1">Uncharacterized protein</fullName>
    </submittedName>
</protein>
<reference evidence="1 2" key="1">
    <citation type="submission" date="2024-09" db="EMBL/GenBank/DDBJ databases">
        <authorList>
            <person name="Sun Q."/>
            <person name="Mori K."/>
        </authorList>
    </citation>
    <scope>NUCLEOTIDE SEQUENCE [LARGE SCALE GENOMIC DNA]</scope>
    <source>
        <strain evidence="1 2">CCM 7659</strain>
    </source>
</reference>
<organism evidence="1 2">
    <name type="scientific">Dietzia aerolata</name>
    <dbReference type="NCBI Taxonomy" id="595984"/>
    <lineage>
        <taxon>Bacteria</taxon>
        <taxon>Bacillati</taxon>
        <taxon>Actinomycetota</taxon>
        <taxon>Actinomycetes</taxon>
        <taxon>Mycobacteriales</taxon>
        <taxon>Dietziaceae</taxon>
        <taxon>Dietzia</taxon>
    </lineage>
</organism>
<dbReference type="Proteomes" id="UP001589700">
    <property type="component" value="Unassembled WGS sequence"/>
</dbReference>
<gene>
    <name evidence="1" type="ORF">ACFFVD_00230</name>
</gene>
<name>A0ABV5JKH3_9ACTN</name>
<comment type="caution">
    <text evidence="1">The sequence shown here is derived from an EMBL/GenBank/DDBJ whole genome shotgun (WGS) entry which is preliminary data.</text>
</comment>
<sequence length="82" mass="9210">MMTEWSALGGEDMSYYELELKVATPKHLARDTFDELVDSLADAVATYPTGLTATSARRTVRSLPLSTSRWTTTPMKARWPEE</sequence>
<evidence type="ECO:0000313" key="2">
    <source>
        <dbReference type="Proteomes" id="UP001589700"/>
    </source>
</evidence>